<evidence type="ECO:0000256" key="2">
    <source>
        <dbReference type="SAM" id="Phobius"/>
    </source>
</evidence>
<evidence type="ECO:0000256" key="1">
    <source>
        <dbReference type="ARBA" id="ARBA00006484"/>
    </source>
</evidence>
<evidence type="ECO:0008006" key="4">
    <source>
        <dbReference type="Google" id="ProtNLM"/>
    </source>
</evidence>
<evidence type="ECO:0000313" key="3">
    <source>
        <dbReference type="EMBL" id="SVC98002.1"/>
    </source>
</evidence>
<organism evidence="3">
    <name type="scientific">marine metagenome</name>
    <dbReference type="NCBI Taxonomy" id="408172"/>
    <lineage>
        <taxon>unclassified sequences</taxon>
        <taxon>metagenomes</taxon>
        <taxon>ecological metagenomes</taxon>
    </lineage>
</organism>
<dbReference type="InterPro" id="IPR002347">
    <property type="entry name" value="SDR_fam"/>
</dbReference>
<sequence>PGTNYKEWQQSWQRALGVNLIGAANITFCVVEHMMQRNRGKIVNISSRGAFRGEPEAPAYGASKAGLNSFSQSMAKSLAPHNIFVYVVAPGFVQTEMVAELLSGPDGESIQKQSPLGRVATTDEVANTVLFLASEGTDYLTGCIVDVNGASYLRT</sequence>
<dbReference type="PRINTS" id="PR00081">
    <property type="entry name" value="GDHRDH"/>
</dbReference>
<dbReference type="CDD" id="cd05233">
    <property type="entry name" value="SDR_c"/>
    <property type="match status" value="1"/>
</dbReference>
<dbReference type="InterPro" id="IPR036291">
    <property type="entry name" value="NAD(P)-bd_dom_sf"/>
</dbReference>
<dbReference type="SUPFAM" id="SSF51735">
    <property type="entry name" value="NAD(P)-binding Rossmann-fold domains"/>
    <property type="match status" value="1"/>
</dbReference>
<dbReference type="GO" id="GO:0016616">
    <property type="term" value="F:oxidoreductase activity, acting on the CH-OH group of donors, NAD or NADP as acceptor"/>
    <property type="evidence" value="ECO:0007669"/>
    <property type="project" value="TreeGrafter"/>
</dbReference>
<feature type="transmembrane region" description="Helical" evidence="2">
    <location>
        <begin position="12"/>
        <end position="31"/>
    </location>
</feature>
<dbReference type="InterPro" id="IPR020904">
    <property type="entry name" value="Sc_DH/Rdtase_CS"/>
</dbReference>
<dbReference type="PROSITE" id="PS00061">
    <property type="entry name" value="ADH_SHORT"/>
    <property type="match status" value="1"/>
</dbReference>
<dbReference type="AlphaFoldDB" id="A0A382RL64"/>
<feature type="non-terminal residue" evidence="3">
    <location>
        <position position="1"/>
    </location>
</feature>
<proteinExistence type="inferred from homology"/>
<protein>
    <recommendedName>
        <fullName evidence="4">3-oxoacyl-ACP reductase</fullName>
    </recommendedName>
</protein>
<gene>
    <name evidence="3" type="ORF">METZ01_LOCUS350856</name>
</gene>
<name>A0A382RL64_9ZZZZ</name>
<dbReference type="PANTHER" id="PTHR42760">
    <property type="entry name" value="SHORT-CHAIN DEHYDROGENASES/REDUCTASES FAMILY MEMBER"/>
    <property type="match status" value="1"/>
</dbReference>
<dbReference type="Pfam" id="PF13561">
    <property type="entry name" value="adh_short_C2"/>
    <property type="match status" value="1"/>
</dbReference>
<keyword evidence="2" id="KW-0472">Membrane</keyword>
<keyword evidence="2" id="KW-1133">Transmembrane helix</keyword>
<accession>A0A382RL64</accession>
<dbReference type="Gene3D" id="3.40.50.720">
    <property type="entry name" value="NAD(P)-binding Rossmann-like Domain"/>
    <property type="match status" value="1"/>
</dbReference>
<keyword evidence="2" id="KW-0812">Transmembrane</keyword>
<comment type="similarity">
    <text evidence="1">Belongs to the short-chain dehydrogenases/reductases (SDR) family.</text>
</comment>
<dbReference type="EMBL" id="UINC01122285">
    <property type="protein sequence ID" value="SVC98002.1"/>
    <property type="molecule type" value="Genomic_DNA"/>
</dbReference>
<reference evidence="3" key="1">
    <citation type="submission" date="2018-05" db="EMBL/GenBank/DDBJ databases">
        <authorList>
            <person name="Lanie J.A."/>
            <person name="Ng W.-L."/>
            <person name="Kazmierczak K.M."/>
            <person name="Andrzejewski T.M."/>
            <person name="Davidsen T.M."/>
            <person name="Wayne K.J."/>
            <person name="Tettelin H."/>
            <person name="Glass J.I."/>
            <person name="Rusch D."/>
            <person name="Podicherti R."/>
            <person name="Tsui H.-C.T."/>
            <person name="Winkler M.E."/>
        </authorList>
    </citation>
    <scope>NUCLEOTIDE SEQUENCE</scope>
</reference>
<dbReference type="PRINTS" id="PR00080">
    <property type="entry name" value="SDRFAMILY"/>
</dbReference>